<protein>
    <recommendedName>
        <fullName evidence="3">XRE family transcriptional regulator</fullName>
    </recommendedName>
</protein>
<evidence type="ECO:0000313" key="1">
    <source>
        <dbReference type="EMBL" id="GGJ21563.1"/>
    </source>
</evidence>
<proteinExistence type="predicted"/>
<evidence type="ECO:0000313" key="2">
    <source>
        <dbReference type="Proteomes" id="UP000661507"/>
    </source>
</evidence>
<dbReference type="AlphaFoldDB" id="A0A917NRP0"/>
<dbReference type="InterPro" id="IPR010982">
    <property type="entry name" value="Lambda_DNA-bd_dom_sf"/>
</dbReference>
<evidence type="ECO:0008006" key="3">
    <source>
        <dbReference type="Google" id="ProtNLM"/>
    </source>
</evidence>
<dbReference type="Proteomes" id="UP000661507">
    <property type="component" value="Unassembled WGS sequence"/>
</dbReference>
<dbReference type="Gene3D" id="1.10.260.40">
    <property type="entry name" value="lambda repressor-like DNA-binding domains"/>
    <property type="match status" value="1"/>
</dbReference>
<gene>
    <name evidence="1" type="ORF">GCM10011320_31080</name>
</gene>
<reference evidence="1" key="1">
    <citation type="journal article" date="2014" name="Int. J. Syst. Evol. Microbiol.">
        <title>Complete genome sequence of Corynebacterium casei LMG S-19264T (=DSM 44701T), isolated from a smear-ripened cheese.</title>
        <authorList>
            <consortium name="US DOE Joint Genome Institute (JGI-PGF)"/>
            <person name="Walter F."/>
            <person name="Albersmeier A."/>
            <person name="Kalinowski J."/>
            <person name="Ruckert C."/>
        </authorList>
    </citation>
    <scope>NUCLEOTIDE SEQUENCE</scope>
    <source>
        <strain evidence="1">CGMCC 1.3617</strain>
    </source>
</reference>
<comment type="caution">
    <text evidence="1">The sequence shown here is derived from an EMBL/GenBank/DDBJ whole genome shotgun (WGS) entry which is preliminary data.</text>
</comment>
<accession>A0A917NRP0</accession>
<organism evidence="1 2">
    <name type="scientific">Neoroseomonas lacus</name>
    <dbReference type="NCBI Taxonomy" id="287609"/>
    <lineage>
        <taxon>Bacteria</taxon>
        <taxon>Pseudomonadati</taxon>
        <taxon>Pseudomonadota</taxon>
        <taxon>Alphaproteobacteria</taxon>
        <taxon>Acetobacterales</taxon>
        <taxon>Acetobacteraceae</taxon>
        <taxon>Neoroseomonas</taxon>
    </lineage>
</organism>
<reference evidence="1" key="2">
    <citation type="submission" date="2020-09" db="EMBL/GenBank/DDBJ databases">
        <authorList>
            <person name="Sun Q."/>
            <person name="Zhou Y."/>
        </authorList>
    </citation>
    <scope>NUCLEOTIDE SEQUENCE</scope>
    <source>
        <strain evidence="1">CGMCC 1.3617</strain>
    </source>
</reference>
<name>A0A917NRP0_9PROT</name>
<sequence length="86" mass="9383">MGERTARMKTVLTPLLCREARALLDLDTAEVAFVARIPVAVLETFEAGHATPSETVLATLRRVFELGGVAFTPERSKRGVELRVCA</sequence>
<dbReference type="EMBL" id="BMKW01000007">
    <property type="protein sequence ID" value="GGJ21563.1"/>
    <property type="molecule type" value="Genomic_DNA"/>
</dbReference>
<dbReference type="GO" id="GO:0003677">
    <property type="term" value="F:DNA binding"/>
    <property type="evidence" value="ECO:0007669"/>
    <property type="project" value="InterPro"/>
</dbReference>
<keyword evidence="2" id="KW-1185">Reference proteome</keyword>